<dbReference type="STRING" id="36818.BGK67_25080"/>
<gene>
    <name evidence="1" type="ORF">BGK67_25080</name>
</gene>
<keyword evidence="2" id="KW-1185">Reference proteome</keyword>
<comment type="caution">
    <text evidence="1">The sequence shown here is derived from an EMBL/GenBank/DDBJ whole genome shotgun (WGS) entry which is preliminary data.</text>
</comment>
<dbReference type="RefSeq" id="WP_069922366.1">
    <property type="nucleotide sequence ID" value="NZ_MEHK01000001.1"/>
</dbReference>
<dbReference type="EMBL" id="MEHK01000001">
    <property type="protein sequence ID" value="OEJ34172.1"/>
    <property type="molecule type" value="Genomic_DNA"/>
</dbReference>
<protein>
    <submittedName>
        <fullName evidence="1">Uncharacterized protein</fullName>
    </submittedName>
</protein>
<dbReference type="OrthoDB" id="4235929at2"/>
<sequence length="112" mass="12368">MSVTELPGIVAVLLKDGSMAQLSRTAVAEALLDTPEDRERKYDVLVQIAGKTVPVITLVRKALDGQDPLNTNTAEMALRVLGFLDVFARRRFDKETGVPLRFTREQLKGTTI</sequence>
<dbReference type="AlphaFoldDB" id="A0A1E5PXS1"/>
<evidence type="ECO:0000313" key="1">
    <source>
        <dbReference type="EMBL" id="OEJ34172.1"/>
    </source>
</evidence>
<organism evidence="1 2">
    <name type="scientific">Streptomyces subrutilus</name>
    <dbReference type="NCBI Taxonomy" id="36818"/>
    <lineage>
        <taxon>Bacteria</taxon>
        <taxon>Bacillati</taxon>
        <taxon>Actinomycetota</taxon>
        <taxon>Actinomycetes</taxon>
        <taxon>Kitasatosporales</taxon>
        <taxon>Streptomycetaceae</taxon>
        <taxon>Streptomyces</taxon>
    </lineage>
</organism>
<dbReference type="Proteomes" id="UP000095705">
    <property type="component" value="Unassembled WGS sequence"/>
</dbReference>
<accession>A0A1E5PXS1</accession>
<name>A0A1E5PXS1_9ACTN</name>
<evidence type="ECO:0000313" key="2">
    <source>
        <dbReference type="Proteomes" id="UP000095705"/>
    </source>
</evidence>
<reference evidence="1 2" key="1">
    <citation type="submission" date="2016-08" db="EMBL/GenBank/DDBJ databases">
        <title>The complete genome of Streptomyces subrutilus 10-1-1.</title>
        <authorList>
            <person name="Chen X."/>
        </authorList>
    </citation>
    <scope>NUCLEOTIDE SEQUENCE [LARGE SCALE GENOMIC DNA]</scope>
    <source>
        <strain evidence="1 2">10-1-1</strain>
    </source>
</reference>
<proteinExistence type="predicted"/>